<protein>
    <submittedName>
        <fullName evidence="8">Oxidoreductase</fullName>
    </submittedName>
</protein>
<evidence type="ECO:0000256" key="4">
    <source>
        <dbReference type="ARBA" id="ARBA00022692"/>
    </source>
</evidence>
<dbReference type="RefSeq" id="WP_209770823.1">
    <property type="nucleotide sequence ID" value="NZ_JAGINP010000027.1"/>
</dbReference>
<dbReference type="InterPro" id="IPR051907">
    <property type="entry name" value="DoxX-like_oxidoreductase"/>
</dbReference>
<evidence type="ECO:0000256" key="7">
    <source>
        <dbReference type="SAM" id="Phobius"/>
    </source>
</evidence>
<evidence type="ECO:0000256" key="1">
    <source>
        <dbReference type="ARBA" id="ARBA00004651"/>
    </source>
</evidence>
<name>A0ABS4SU54_9PROT</name>
<evidence type="ECO:0000256" key="3">
    <source>
        <dbReference type="ARBA" id="ARBA00022475"/>
    </source>
</evidence>
<keyword evidence="6 7" id="KW-0472">Membrane</keyword>
<reference evidence="8 9" key="1">
    <citation type="submission" date="2021-03" db="EMBL/GenBank/DDBJ databases">
        <title>Genomic Encyclopedia of Type Strains, Phase III (KMG-III): the genomes of soil and plant-associated and newly described type strains.</title>
        <authorList>
            <person name="Whitman W."/>
        </authorList>
    </citation>
    <scope>NUCLEOTIDE SEQUENCE [LARGE SCALE GENOMIC DNA]</scope>
    <source>
        <strain evidence="8 9">IMMIB AFH-6</strain>
    </source>
</reference>
<evidence type="ECO:0000313" key="9">
    <source>
        <dbReference type="Proteomes" id="UP000781958"/>
    </source>
</evidence>
<feature type="transmembrane region" description="Helical" evidence="7">
    <location>
        <begin position="134"/>
        <end position="157"/>
    </location>
</feature>
<dbReference type="Proteomes" id="UP000781958">
    <property type="component" value="Unassembled WGS sequence"/>
</dbReference>
<feature type="transmembrane region" description="Helical" evidence="7">
    <location>
        <begin position="108"/>
        <end position="128"/>
    </location>
</feature>
<dbReference type="EMBL" id="JAGINP010000027">
    <property type="protein sequence ID" value="MBP2296083.1"/>
    <property type="molecule type" value="Genomic_DNA"/>
</dbReference>
<dbReference type="InterPro" id="IPR032808">
    <property type="entry name" value="DoxX"/>
</dbReference>
<evidence type="ECO:0000256" key="2">
    <source>
        <dbReference type="ARBA" id="ARBA00006679"/>
    </source>
</evidence>
<gene>
    <name evidence="8" type="ORF">J2851_005898</name>
</gene>
<keyword evidence="9" id="KW-1185">Reference proteome</keyword>
<dbReference type="PANTHER" id="PTHR33452:SF1">
    <property type="entry name" value="INNER MEMBRANE PROTEIN YPHA-RELATED"/>
    <property type="match status" value="1"/>
</dbReference>
<keyword evidence="3" id="KW-1003">Cell membrane</keyword>
<comment type="similarity">
    <text evidence="2">Belongs to the DoxX family.</text>
</comment>
<comment type="caution">
    <text evidence="8">The sequence shown here is derived from an EMBL/GenBank/DDBJ whole genome shotgun (WGS) entry which is preliminary data.</text>
</comment>
<keyword evidence="5 7" id="KW-1133">Transmembrane helix</keyword>
<proteinExistence type="inferred from homology"/>
<sequence length="166" mass="18163">MSHVAIGRRLREHRALHDLSTAAATAINGLNRWGAPLLQLAIRLWIARVFFLSGLTKIQDWDTTVLLFQEEYRVPLLPPDIAALMGTAFELGMPALLVLGLASRLAALPLLGMSLVIQFVLGAANPAYDSVEHVYWMVLLLAIIVHGPGPLSLDRLIAARCAPRSR</sequence>
<evidence type="ECO:0000256" key="6">
    <source>
        <dbReference type="ARBA" id="ARBA00023136"/>
    </source>
</evidence>
<keyword evidence="4 7" id="KW-0812">Transmembrane</keyword>
<accession>A0ABS4SU54</accession>
<comment type="subcellular location">
    <subcellularLocation>
        <location evidence="1">Cell membrane</location>
        <topology evidence="1">Multi-pass membrane protein</topology>
    </subcellularLocation>
</comment>
<evidence type="ECO:0000313" key="8">
    <source>
        <dbReference type="EMBL" id="MBP2296083.1"/>
    </source>
</evidence>
<organism evidence="8 9">
    <name type="scientific">Azospirillum rugosum</name>
    <dbReference type="NCBI Taxonomy" id="416170"/>
    <lineage>
        <taxon>Bacteria</taxon>
        <taxon>Pseudomonadati</taxon>
        <taxon>Pseudomonadota</taxon>
        <taxon>Alphaproteobacteria</taxon>
        <taxon>Rhodospirillales</taxon>
        <taxon>Azospirillaceae</taxon>
        <taxon>Azospirillum</taxon>
    </lineage>
</organism>
<dbReference type="Pfam" id="PF07681">
    <property type="entry name" value="DoxX"/>
    <property type="match status" value="1"/>
</dbReference>
<dbReference type="PANTHER" id="PTHR33452">
    <property type="entry name" value="OXIDOREDUCTASE CATD-RELATED"/>
    <property type="match status" value="1"/>
</dbReference>
<evidence type="ECO:0000256" key="5">
    <source>
        <dbReference type="ARBA" id="ARBA00022989"/>
    </source>
</evidence>